<evidence type="ECO:0000256" key="3">
    <source>
        <dbReference type="ARBA" id="ARBA00022448"/>
    </source>
</evidence>
<dbReference type="GO" id="GO:1901678">
    <property type="term" value="P:iron coordination entity transport"/>
    <property type="evidence" value="ECO:0007669"/>
    <property type="project" value="UniProtKB-ARBA"/>
</dbReference>
<evidence type="ECO:0000256" key="2">
    <source>
        <dbReference type="ARBA" id="ARBA00008814"/>
    </source>
</evidence>
<organism evidence="7 8">
    <name type="scientific">Candidatus Blautia merdavium</name>
    <dbReference type="NCBI Taxonomy" id="2838494"/>
    <lineage>
        <taxon>Bacteria</taxon>
        <taxon>Bacillati</taxon>
        <taxon>Bacillota</taxon>
        <taxon>Clostridia</taxon>
        <taxon>Lachnospirales</taxon>
        <taxon>Lachnospiraceae</taxon>
        <taxon>Blautia</taxon>
    </lineage>
</organism>
<dbReference type="PANTHER" id="PTHR30532">
    <property type="entry name" value="IRON III DICITRATE-BINDING PERIPLASMIC PROTEIN"/>
    <property type="match status" value="1"/>
</dbReference>
<comment type="subcellular location">
    <subcellularLocation>
        <location evidence="1">Cell envelope</location>
    </subcellularLocation>
</comment>
<evidence type="ECO:0000259" key="6">
    <source>
        <dbReference type="PROSITE" id="PS50983"/>
    </source>
</evidence>
<dbReference type="GO" id="GO:0030288">
    <property type="term" value="C:outer membrane-bounded periplasmic space"/>
    <property type="evidence" value="ECO:0007669"/>
    <property type="project" value="TreeGrafter"/>
</dbReference>
<dbReference type="Pfam" id="PF01497">
    <property type="entry name" value="Peripla_BP_2"/>
    <property type="match status" value="1"/>
</dbReference>
<comment type="caution">
    <text evidence="7">The sequence shown here is derived from an EMBL/GenBank/DDBJ whole genome shotgun (WGS) entry which is preliminary data.</text>
</comment>
<feature type="signal peptide" evidence="5">
    <location>
        <begin position="1"/>
        <end position="22"/>
    </location>
</feature>
<reference evidence="7" key="1">
    <citation type="journal article" date="2021" name="PeerJ">
        <title>Extensive microbial diversity within the chicken gut microbiome revealed by metagenomics and culture.</title>
        <authorList>
            <person name="Gilroy R."/>
            <person name="Ravi A."/>
            <person name="Getino M."/>
            <person name="Pursley I."/>
            <person name="Horton D.L."/>
            <person name="Alikhan N.F."/>
            <person name="Baker D."/>
            <person name="Gharbi K."/>
            <person name="Hall N."/>
            <person name="Watson M."/>
            <person name="Adriaenssens E.M."/>
            <person name="Foster-Nyarko E."/>
            <person name="Jarju S."/>
            <person name="Secka A."/>
            <person name="Antonio M."/>
            <person name="Oren A."/>
            <person name="Chaudhuri R.R."/>
            <person name="La Ragione R."/>
            <person name="Hildebrand F."/>
            <person name="Pallen M.J."/>
        </authorList>
    </citation>
    <scope>NUCLEOTIDE SEQUENCE</scope>
    <source>
        <strain evidence="7">ChiBcec2-3848</strain>
    </source>
</reference>
<dbReference type="InterPro" id="IPR051313">
    <property type="entry name" value="Bact_iron-sidero_bind"/>
</dbReference>
<dbReference type="Gene3D" id="3.40.50.1980">
    <property type="entry name" value="Nitrogenase molybdenum iron protein domain"/>
    <property type="match status" value="2"/>
</dbReference>
<evidence type="ECO:0000256" key="4">
    <source>
        <dbReference type="ARBA" id="ARBA00022729"/>
    </source>
</evidence>
<feature type="domain" description="Fe/B12 periplasmic-binding" evidence="6">
    <location>
        <begin position="61"/>
        <end position="318"/>
    </location>
</feature>
<dbReference type="PROSITE" id="PS51257">
    <property type="entry name" value="PROKAR_LIPOPROTEIN"/>
    <property type="match status" value="1"/>
</dbReference>
<proteinExistence type="inferred from homology"/>
<accession>A0A9D2TBF0</accession>
<evidence type="ECO:0000256" key="5">
    <source>
        <dbReference type="SAM" id="SignalP"/>
    </source>
</evidence>
<dbReference type="EMBL" id="DWVZ01000117">
    <property type="protein sequence ID" value="HJC63714.1"/>
    <property type="molecule type" value="Genomic_DNA"/>
</dbReference>
<protein>
    <submittedName>
        <fullName evidence="7">ABC transporter substrate-binding protein</fullName>
    </submittedName>
</protein>
<sequence length="320" mass="36016">MKHLKRTLILCGVTMITAGVFAGCADRASAKESKAGETQEADGKMRTVQTDKGEVEIPEDPEVIFTDYYLGEFLAVGVKPAVASPYSLSNPFLEDYVEGIREMDVNSAESSLEMIAQEQPDLIVTITEADYEKYSQIAPTVYIQDGKRTDEELFLYIGDLVGKEQEAEEYLEDFRQRAEDTREEIQGIVGDRTVSVVEVWPQQIYTMGSHFARGGSILYDLWGLKAPQKVQEEMVDGDTAYEVVSLEALPEYTGDFILYGVLADTDSAFVEDSQIWNNLEAVKEGRVLPYEQVAFMHRDPITLNGQMDIFLEFFRELEEA</sequence>
<comment type="similarity">
    <text evidence="2">Belongs to the bacterial solute-binding protein 8 family.</text>
</comment>
<reference evidence="7" key="2">
    <citation type="submission" date="2021-04" db="EMBL/GenBank/DDBJ databases">
        <authorList>
            <person name="Gilroy R."/>
        </authorList>
    </citation>
    <scope>NUCLEOTIDE SEQUENCE</scope>
    <source>
        <strain evidence="7">ChiBcec2-3848</strain>
    </source>
</reference>
<keyword evidence="4 5" id="KW-0732">Signal</keyword>
<evidence type="ECO:0000256" key="1">
    <source>
        <dbReference type="ARBA" id="ARBA00004196"/>
    </source>
</evidence>
<dbReference type="AlphaFoldDB" id="A0A9D2TBF0"/>
<evidence type="ECO:0000313" key="8">
    <source>
        <dbReference type="Proteomes" id="UP000823886"/>
    </source>
</evidence>
<keyword evidence="3" id="KW-0813">Transport</keyword>
<dbReference type="PROSITE" id="PS50983">
    <property type="entry name" value="FE_B12_PBP"/>
    <property type="match status" value="1"/>
</dbReference>
<name>A0A9D2TBF0_9FIRM</name>
<feature type="chain" id="PRO_5038691349" evidence="5">
    <location>
        <begin position="23"/>
        <end position="320"/>
    </location>
</feature>
<dbReference type="SUPFAM" id="SSF53807">
    <property type="entry name" value="Helical backbone' metal receptor"/>
    <property type="match status" value="1"/>
</dbReference>
<gene>
    <name evidence="7" type="ORF">H9753_08865</name>
</gene>
<dbReference type="Proteomes" id="UP000823886">
    <property type="component" value="Unassembled WGS sequence"/>
</dbReference>
<dbReference type="PANTHER" id="PTHR30532:SF26">
    <property type="entry name" value="IRON(3+)-HYDROXAMATE-BINDING PROTEIN FHUD"/>
    <property type="match status" value="1"/>
</dbReference>
<dbReference type="InterPro" id="IPR002491">
    <property type="entry name" value="ABC_transptr_periplasmic_BD"/>
</dbReference>
<evidence type="ECO:0000313" key="7">
    <source>
        <dbReference type="EMBL" id="HJC63714.1"/>
    </source>
</evidence>